<dbReference type="STRING" id="669874.A0A1E4TXD2"/>
<sequence length="1020" mass="117691">MKLANQELEDYSENPSSINTEDFENEEERYDYSSPLVLLQFWRIVLDEVQMVSNKISNAAKIAKVIPRFHSWGVSGTPIRKNLDDLQSFLSFSHLYPFDNQGSRLKSSNATWMKLIDDNSSLPLHFIRLFKNITLKHTKKMVSEDIKLPLQRRILLTLPFTPVEQNNYDHLFEEFLSTVCLNDKGEPVVEGWEPTTTILAYMREWLVRLRLACCHAQIGTGTIIKRSRNSDNDINLRTVDEVLDNMIADSATAVINNERKIVSFKLEKGQIYESYKKPLKSLEVWESCLPLTLKTVTDLREELARLERQEVELLDKKMGKEQQIIVEESTKVRARLRSWSELLHRIYFFIASGHYQAYNPQPEELLADEDSAEKTEQFKDRNDIPDEELNPEDLAHRLAEKEYYDKAELLRRQILVEPIKKVENLVNALRNKSENDKTSEVLKIDLGKNEFLGLESQFFYFKYSALCNELNQQAEKLNGWFQEVKEILTKSLSSTDDDDNNIANEYEDSILDQEKSYAYLDVIQKALNDRYEAVMSLKDQSAIGSLITKKSEDDESQIVLSKSAATKSDFHKELDKIRKEIRPDASNNPEKSLRTMVLKAKEIPETLLDNASYSQSEDRYKLEIAVFEKVSASLKKNLDAQKQNLTKLRKDFFNQLNDLYNARIEYYRSLQSLSDSVKEYERKAIYDYFPGLSEEEYRLKQVDQRIAIAEKLKTQTKNRVRYLESLKNTTFANTEDAISEEERFCIICRGPIVTGILTSCGHQYCKECLETWLQNKKNCPLCKNPLSKDSIYNFTYTRAGLKGNLITGEELNSDSKKIMHSIYKPMDEEVLKEIEDIHLYRSYGSKIDIIIKQVKWLKSKEPGVQIVVFSQWAELLHIIGAALKFNDIKFLGSNETLSAELGSGRRSRKFADVDIFKKNKSITCFLLNAKAQAAGLTLVNASHVFLCEPLVNTALELQAISRIHRIGQKKPTTIWMFAISNTVEESIVKLSTRRRLELLKENNSSDGDTNENSSETIGED</sequence>
<dbReference type="PROSITE" id="PS51194">
    <property type="entry name" value="HELICASE_CTER"/>
    <property type="match status" value="1"/>
</dbReference>
<dbReference type="PROSITE" id="PS50089">
    <property type="entry name" value="ZF_RING_2"/>
    <property type="match status" value="1"/>
</dbReference>
<dbReference type="InterPro" id="IPR018957">
    <property type="entry name" value="Znf_C3HC4_RING-type"/>
</dbReference>
<dbReference type="PANTHER" id="PTHR45865:SF1">
    <property type="entry name" value="E3 UBIQUITIN-PROTEIN LIGASE SHPRH"/>
    <property type="match status" value="1"/>
</dbReference>
<evidence type="ECO:0000256" key="6">
    <source>
        <dbReference type="ARBA" id="ARBA00022840"/>
    </source>
</evidence>
<keyword evidence="6" id="KW-0067">ATP-binding</keyword>
<keyword evidence="4" id="KW-0378">Hydrolase</keyword>
<dbReference type="PROSITE" id="PS00518">
    <property type="entry name" value="ZF_RING_1"/>
    <property type="match status" value="1"/>
</dbReference>
<dbReference type="Pfam" id="PF00097">
    <property type="entry name" value="zf-C3HC4"/>
    <property type="match status" value="1"/>
</dbReference>
<dbReference type="InterPro" id="IPR013083">
    <property type="entry name" value="Znf_RING/FYVE/PHD"/>
</dbReference>
<dbReference type="SUPFAM" id="SSF57850">
    <property type="entry name" value="RING/U-box"/>
    <property type="match status" value="1"/>
</dbReference>
<feature type="region of interest" description="Disordered" evidence="9">
    <location>
        <begin position="1"/>
        <end position="25"/>
    </location>
</feature>
<dbReference type="InterPro" id="IPR001841">
    <property type="entry name" value="Znf_RING"/>
</dbReference>
<keyword evidence="8" id="KW-0175">Coiled coil</keyword>
<evidence type="ECO:0000256" key="8">
    <source>
        <dbReference type="SAM" id="Coils"/>
    </source>
</evidence>
<evidence type="ECO:0000256" key="1">
    <source>
        <dbReference type="ARBA" id="ARBA00022723"/>
    </source>
</evidence>
<keyword evidence="1" id="KW-0479">Metal-binding</keyword>
<dbReference type="GO" id="GO:0005524">
    <property type="term" value="F:ATP binding"/>
    <property type="evidence" value="ECO:0007669"/>
    <property type="project" value="InterPro"/>
</dbReference>
<dbReference type="EMBL" id="KV454013">
    <property type="protein sequence ID" value="ODV96318.1"/>
    <property type="molecule type" value="Genomic_DNA"/>
</dbReference>
<feature type="domain" description="Helicase C-terminal" evidence="11">
    <location>
        <begin position="849"/>
        <end position="1015"/>
    </location>
</feature>
<dbReference type="GO" id="GO:0008270">
    <property type="term" value="F:zinc ion binding"/>
    <property type="evidence" value="ECO:0007669"/>
    <property type="project" value="UniProtKB-KW"/>
</dbReference>
<dbReference type="GO" id="GO:0016787">
    <property type="term" value="F:hydrolase activity"/>
    <property type="evidence" value="ECO:0007669"/>
    <property type="project" value="UniProtKB-KW"/>
</dbReference>
<dbReference type="InterPro" id="IPR052583">
    <property type="entry name" value="ATP-helicase/E3_Ub-Ligase"/>
</dbReference>
<feature type="domain" description="RING-type" evidence="10">
    <location>
        <begin position="745"/>
        <end position="783"/>
    </location>
</feature>
<dbReference type="GO" id="GO:0005634">
    <property type="term" value="C:nucleus"/>
    <property type="evidence" value="ECO:0007669"/>
    <property type="project" value="TreeGrafter"/>
</dbReference>
<evidence type="ECO:0000256" key="4">
    <source>
        <dbReference type="ARBA" id="ARBA00022801"/>
    </source>
</evidence>
<keyword evidence="3 7" id="KW-0863">Zinc-finger</keyword>
<dbReference type="InterPro" id="IPR038718">
    <property type="entry name" value="SNF2-like_sf"/>
</dbReference>
<dbReference type="Pfam" id="PF26021">
    <property type="entry name" value="Ferritin_C144_05"/>
    <property type="match status" value="1"/>
</dbReference>
<dbReference type="OrthoDB" id="5330228at2759"/>
<gene>
    <name evidence="12" type="ORF">PACTADRAFT_49681</name>
</gene>
<dbReference type="InterPro" id="IPR059033">
    <property type="entry name" value="C144_05_dom"/>
</dbReference>
<reference evidence="13" key="1">
    <citation type="submission" date="2016-05" db="EMBL/GenBank/DDBJ databases">
        <title>Comparative genomics of biotechnologically important yeasts.</title>
        <authorList>
            <consortium name="DOE Joint Genome Institute"/>
            <person name="Riley R."/>
            <person name="Haridas S."/>
            <person name="Wolfe K.H."/>
            <person name="Lopes M.R."/>
            <person name="Hittinger C.T."/>
            <person name="Goker M."/>
            <person name="Salamov A."/>
            <person name="Wisecaver J."/>
            <person name="Long T.M."/>
            <person name="Aerts A.L."/>
            <person name="Barry K."/>
            <person name="Choi C."/>
            <person name="Clum A."/>
            <person name="Coughlan A.Y."/>
            <person name="Deshpande S."/>
            <person name="Douglass A.P."/>
            <person name="Hanson S.J."/>
            <person name="Klenk H.-P."/>
            <person name="Labutti K."/>
            <person name="Lapidus A."/>
            <person name="Lindquist E."/>
            <person name="Lipzen A."/>
            <person name="Meier-Kolthoff J.P."/>
            <person name="Ohm R.A."/>
            <person name="Otillar R.P."/>
            <person name="Pangilinan J."/>
            <person name="Peng Y."/>
            <person name="Rokas A."/>
            <person name="Rosa C.A."/>
            <person name="Scheuner C."/>
            <person name="Sibirny A.A."/>
            <person name="Slot J.C."/>
            <person name="Stielow J.B."/>
            <person name="Sun H."/>
            <person name="Kurtzman C.P."/>
            <person name="Blackwell M."/>
            <person name="Grigoriev I.V."/>
            <person name="Jeffries T.W."/>
        </authorList>
    </citation>
    <scope>NUCLEOTIDE SEQUENCE [LARGE SCALE GENOMIC DNA]</scope>
    <source>
        <strain evidence="13">NRRL Y-2460</strain>
    </source>
</reference>
<evidence type="ECO:0000256" key="2">
    <source>
        <dbReference type="ARBA" id="ARBA00022741"/>
    </source>
</evidence>
<dbReference type="AlphaFoldDB" id="A0A1E4TXD2"/>
<dbReference type="GO" id="GO:0006974">
    <property type="term" value="P:DNA damage response"/>
    <property type="evidence" value="ECO:0007669"/>
    <property type="project" value="TreeGrafter"/>
</dbReference>
<dbReference type="Gene3D" id="3.40.50.10810">
    <property type="entry name" value="Tandem AAA-ATPase domain"/>
    <property type="match status" value="1"/>
</dbReference>
<evidence type="ECO:0000256" key="5">
    <source>
        <dbReference type="ARBA" id="ARBA00022833"/>
    </source>
</evidence>
<organism evidence="12 13">
    <name type="scientific">Pachysolen tannophilus NRRL Y-2460</name>
    <dbReference type="NCBI Taxonomy" id="669874"/>
    <lineage>
        <taxon>Eukaryota</taxon>
        <taxon>Fungi</taxon>
        <taxon>Dikarya</taxon>
        <taxon>Ascomycota</taxon>
        <taxon>Saccharomycotina</taxon>
        <taxon>Pichiomycetes</taxon>
        <taxon>Pachysolenaceae</taxon>
        <taxon>Pachysolen</taxon>
    </lineage>
</organism>
<evidence type="ECO:0008006" key="14">
    <source>
        <dbReference type="Google" id="ProtNLM"/>
    </source>
</evidence>
<feature type="region of interest" description="Disordered" evidence="9">
    <location>
        <begin position="1001"/>
        <end position="1020"/>
    </location>
</feature>
<name>A0A1E4TXD2_PACTA</name>
<dbReference type="InterPro" id="IPR027417">
    <property type="entry name" value="P-loop_NTPase"/>
</dbReference>
<evidence type="ECO:0000256" key="3">
    <source>
        <dbReference type="ARBA" id="ARBA00022771"/>
    </source>
</evidence>
<proteinExistence type="predicted"/>
<keyword evidence="5" id="KW-0862">Zinc</keyword>
<dbReference type="GO" id="GO:0061630">
    <property type="term" value="F:ubiquitin protein ligase activity"/>
    <property type="evidence" value="ECO:0007669"/>
    <property type="project" value="TreeGrafter"/>
</dbReference>
<dbReference type="InterPro" id="IPR049730">
    <property type="entry name" value="SNF2/RAD54-like_C"/>
</dbReference>
<evidence type="ECO:0000313" key="13">
    <source>
        <dbReference type="Proteomes" id="UP000094236"/>
    </source>
</evidence>
<dbReference type="Pfam" id="PF00176">
    <property type="entry name" value="SNF2-rel_dom"/>
    <property type="match status" value="1"/>
</dbReference>
<dbReference type="InterPro" id="IPR000330">
    <property type="entry name" value="SNF2_N"/>
</dbReference>
<feature type="coiled-coil region" evidence="8">
    <location>
        <begin position="289"/>
        <end position="323"/>
    </location>
</feature>
<dbReference type="GO" id="GO:0000209">
    <property type="term" value="P:protein polyubiquitination"/>
    <property type="evidence" value="ECO:0007669"/>
    <property type="project" value="TreeGrafter"/>
</dbReference>
<feature type="non-terminal residue" evidence="12">
    <location>
        <position position="1020"/>
    </location>
</feature>
<dbReference type="Gene3D" id="3.40.50.300">
    <property type="entry name" value="P-loop containing nucleotide triphosphate hydrolases"/>
    <property type="match status" value="1"/>
</dbReference>
<dbReference type="Pfam" id="PF00271">
    <property type="entry name" value="Helicase_C"/>
    <property type="match status" value="1"/>
</dbReference>
<dbReference type="Gene3D" id="3.30.40.10">
    <property type="entry name" value="Zinc/RING finger domain, C3HC4 (zinc finger)"/>
    <property type="match status" value="1"/>
</dbReference>
<dbReference type="InterPro" id="IPR017907">
    <property type="entry name" value="Znf_RING_CS"/>
</dbReference>
<protein>
    <recommendedName>
        <fullName evidence="14">RING-type domain-containing protein</fullName>
    </recommendedName>
</protein>
<dbReference type="SUPFAM" id="SSF52540">
    <property type="entry name" value="P-loop containing nucleoside triphosphate hydrolases"/>
    <property type="match status" value="1"/>
</dbReference>
<dbReference type="CDD" id="cd18793">
    <property type="entry name" value="SF2_C_SNF"/>
    <property type="match status" value="1"/>
</dbReference>
<evidence type="ECO:0000256" key="9">
    <source>
        <dbReference type="SAM" id="MobiDB-lite"/>
    </source>
</evidence>
<evidence type="ECO:0000259" key="10">
    <source>
        <dbReference type="PROSITE" id="PS50089"/>
    </source>
</evidence>
<keyword evidence="13" id="KW-1185">Reference proteome</keyword>
<dbReference type="SMART" id="SM00184">
    <property type="entry name" value="RING"/>
    <property type="match status" value="1"/>
</dbReference>
<evidence type="ECO:0000259" key="11">
    <source>
        <dbReference type="PROSITE" id="PS51194"/>
    </source>
</evidence>
<dbReference type="PANTHER" id="PTHR45865">
    <property type="entry name" value="E3 UBIQUITIN-PROTEIN LIGASE SHPRH FAMILY MEMBER"/>
    <property type="match status" value="1"/>
</dbReference>
<dbReference type="Proteomes" id="UP000094236">
    <property type="component" value="Unassembled WGS sequence"/>
</dbReference>
<dbReference type="InterPro" id="IPR001650">
    <property type="entry name" value="Helicase_C-like"/>
</dbReference>
<accession>A0A1E4TXD2</accession>
<keyword evidence="2" id="KW-0547">Nucleotide-binding</keyword>
<evidence type="ECO:0000256" key="7">
    <source>
        <dbReference type="PROSITE-ProRule" id="PRU00175"/>
    </source>
</evidence>
<evidence type="ECO:0000313" key="12">
    <source>
        <dbReference type="EMBL" id="ODV96318.1"/>
    </source>
</evidence>